<dbReference type="RefSeq" id="WP_019514451.1">
    <property type="nucleotide sequence ID" value="NC_023036.2"/>
</dbReference>
<reference evidence="1 2" key="1">
    <citation type="journal article" date="2014" name="Genome Announc.">
        <title>Complete Genome Sequence of Sterol-Transforming Mycobacterium neoaurum Strain VKM Ac-1815D.</title>
        <authorList>
            <person name="Shtratnikova V.Y."/>
            <person name="Bragin E.Y."/>
            <person name="Dovbnya D.V."/>
            <person name="Pekov Y.A."/>
            <person name="Schelkunov M.I."/>
            <person name="Strizhov N."/>
            <person name="Ivashina T.V."/>
            <person name="Ashapkin V.V."/>
            <person name="Donova M.V."/>
        </authorList>
    </citation>
    <scope>NUCLEOTIDE SEQUENCE [LARGE SCALE GENOMIC DNA]</scope>
    <source>
        <strain evidence="1 2">VKM Ac-1815D</strain>
    </source>
</reference>
<proteinExistence type="predicted"/>
<name>V5XJ13_MYCNE</name>
<keyword evidence="2" id="KW-1185">Reference proteome</keyword>
<evidence type="ECO:0000313" key="2">
    <source>
        <dbReference type="Proteomes" id="UP000018763"/>
    </source>
</evidence>
<sequence>MNSALREQIQSICDLLYRDPHNTEAFDQLRTLLGIDDHHRVVPHDNWQRMVQKACDRLFDEPDNADARDLLLVLLTAGAELTP</sequence>
<dbReference type="EMBL" id="CP006936">
    <property type="protein sequence ID" value="AHC27898.1"/>
    <property type="molecule type" value="Genomic_DNA"/>
</dbReference>
<dbReference type="KEGG" id="mne:D174_09710"/>
<dbReference type="AlphaFoldDB" id="V5XJ13"/>
<dbReference type="Proteomes" id="UP000018763">
    <property type="component" value="Chromosome"/>
</dbReference>
<evidence type="ECO:0000313" key="1">
    <source>
        <dbReference type="EMBL" id="AHC27898.1"/>
    </source>
</evidence>
<accession>V5XJ13</accession>
<dbReference type="GeneID" id="43449763"/>
<gene>
    <name evidence="1" type="ORF">D174_09710</name>
</gene>
<dbReference type="HOGENOM" id="CLU_2538953_0_0_11"/>
<organism evidence="1 2">
    <name type="scientific">Mycolicibacterium neoaurum VKM Ac-1815D</name>
    <dbReference type="NCBI Taxonomy" id="700508"/>
    <lineage>
        <taxon>Bacteria</taxon>
        <taxon>Bacillati</taxon>
        <taxon>Actinomycetota</taxon>
        <taxon>Actinomycetes</taxon>
        <taxon>Mycobacteriales</taxon>
        <taxon>Mycobacteriaceae</taxon>
        <taxon>Mycolicibacterium</taxon>
    </lineage>
</organism>
<protein>
    <submittedName>
        <fullName evidence="1">Uncharacterized protein</fullName>
    </submittedName>
</protein>